<keyword evidence="3" id="KW-1185">Reference proteome</keyword>
<feature type="compositionally biased region" description="Polar residues" evidence="1">
    <location>
        <begin position="46"/>
        <end position="68"/>
    </location>
</feature>
<evidence type="ECO:0000313" key="2">
    <source>
        <dbReference type="EMBL" id="VEL35781.1"/>
    </source>
</evidence>
<accession>A0A448XGC6</accession>
<comment type="caution">
    <text evidence="2">The sequence shown here is derived from an EMBL/GenBank/DDBJ whole genome shotgun (WGS) entry which is preliminary data.</text>
</comment>
<sequence>MLASRDYLYYPREQCFISFLCTARGCYTLHVFFWTSAGIFLSTSGETPPSNSGHYSNPSSTNGCSLTRPNLPHKLPSDTFQDFSMTSAESGDLDSGHAGFGYQPPVPSRTASFGAPNKAVLTENMQGLPSGRRLADQMKMQAYSHLQTLAQAKANYNPGAASINQNANVNFVGGLTNLRLDEVECQTAAGGPMARSLGYPTTQQSLQSQVSTGLPARGYANSAGESEETFKARLFSMGICYISLRGSE</sequence>
<reference evidence="2" key="1">
    <citation type="submission" date="2018-11" db="EMBL/GenBank/DDBJ databases">
        <authorList>
            <consortium name="Pathogen Informatics"/>
        </authorList>
    </citation>
    <scope>NUCLEOTIDE SEQUENCE</scope>
</reference>
<protein>
    <submittedName>
        <fullName evidence="2">Uncharacterized protein</fullName>
    </submittedName>
</protein>
<dbReference type="Proteomes" id="UP000784294">
    <property type="component" value="Unassembled WGS sequence"/>
</dbReference>
<organism evidence="2 3">
    <name type="scientific">Protopolystoma xenopodis</name>
    <dbReference type="NCBI Taxonomy" id="117903"/>
    <lineage>
        <taxon>Eukaryota</taxon>
        <taxon>Metazoa</taxon>
        <taxon>Spiralia</taxon>
        <taxon>Lophotrochozoa</taxon>
        <taxon>Platyhelminthes</taxon>
        <taxon>Monogenea</taxon>
        <taxon>Polyopisthocotylea</taxon>
        <taxon>Polystomatidea</taxon>
        <taxon>Polystomatidae</taxon>
        <taxon>Protopolystoma</taxon>
    </lineage>
</organism>
<dbReference type="AlphaFoldDB" id="A0A448XGC6"/>
<dbReference type="EMBL" id="CAAALY010250661">
    <property type="protein sequence ID" value="VEL35781.1"/>
    <property type="molecule type" value="Genomic_DNA"/>
</dbReference>
<name>A0A448XGC6_9PLAT</name>
<gene>
    <name evidence="2" type="ORF">PXEA_LOCUS29221</name>
</gene>
<feature type="region of interest" description="Disordered" evidence="1">
    <location>
        <begin position="86"/>
        <end position="113"/>
    </location>
</feature>
<feature type="region of interest" description="Disordered" evidence="1">
    <location>
        <begin position="46"/>
        <end position="71"/>
    </location>
</feature>
<evidence type="ECO:0000256" key="1">
    <source>
        <dbReference type="SAM" id="MobiDB-lite"/>
    </source>
</evidence>
<evidence type="ECO:0000313" key="3">
    <source>
        <dbReference type="Proteomes" id="UP000784294"/>
    </source>
</evidence>
<proteinExistence type="predicted"/>